<dbReference type="InterPro" id="IPR016040">
    <property type="entry name" value="NAD(P)-bd_dom"/>
</dbReference>
<evidence type="ECO:0000313" key="3">
    <source>
        <dbReference type="Proteomes" id="UP000199029"/>
    </source>
</evidence>
<dbReference type="PANTHER" id="PTHR43355">
    <property type="entry name" value="FLAVIN REDUCTASE (NADPH)"/>
    <property type="match status" value="1"/>
</dbReference>
<reference evidence="3" key="1">
    <citation type="submission" date="2016-10" db="EMBL/GenBank/DDBJ databases">
        <authorList>
            <person name="Varghese N."/>
            <person name="Submissions S."/>
        </authorList>
    </citation>
    <scope>NUCLEOTIDE SEQUENCE [LARGE SCALE GENOMIC DNA]</scope>
    <source>
        <strain evidence="3">OR362-8,ATCC BAA-1266,JCM 13504</strain>
    </source>
</reference>
<dbReference type="Gene3D" id="3.40.50.720">
    <property type="entry name" value="NAD(P)-binding Rossmann-like Domain"/>
    <property type="match status" value="1"/>
</dbReference>
<sequence length="211" mass="22575">MKTIALFGASGQTGRQFFTKALAQGHRVKALVRTPAKLSDTQHPNLEVIAGDVLNPADVARTVQGADVVVSLFGQVKGSPPRVQTDGTRHIVAAMQKHGVVKIVSLSGGGLPFAQDQPKFMDKLIRGIMKLAVPQVLADAVGHAEVLQRSDRQWVIVRGPRLTNAPGTGHYRVGWVGVNAGTSLTRADLADFILTQLDDQLFVGKMPMVSN</sequence>
<dbReference type="InterPro" id="IPR051606">
    <property type="entry name" value="Polyketide_Oxido-like"/>
</dbReference>
<gene>
    <name evidence="2" type="ORF">SAMN04515668_2777</name>
</gene>
<dbReference type="GO" id="GO:0042602">
    <property type="term" value="F:riboflavin reductase (NADPH) activity"/>
    <property type="evidence" value="ECO:0007669"/>
    <property type="project" value="TreeGrafter"/>
</dbReference>
<organism evidence="2 3">
    <name type="scientific">Hymenobacter arizonensis</name>
    <name type="common">Siccationidurans arizonensis</name>
    <dbReference type="NCBI Taxonomy" id="1227077"/>
    <lineage>
        <taxon>Bacteria</taxon>
        <taxon>Pseudomonadati</taxon>
        <taxon>Bacteroidota</taxon>
        <taxon>Cytophagia</taxon>
        <taxon>Cytophagales</taxon>
        <taxon>Hymenobacteraceae</taxon>
        <taxon>Hymenobacter</taxon>
    </lineage>
</organism>
<evidence type="ECO:0000313" key="2">
    <source>
        <dbReference type="EMBL" id="SFQ52341.1"/>
    </source>
</evidence>
<dbReference type="EMBL" id="FOXS01000003">
    <property type="protein sequence ID" value="SFQ52341.1"/>
    <property type="molecule type" value="Genomic_DNA"/>
</dbReference>
<dbReference type="Proteomes" id="UP000199029">
    <property type="component" value="Unassembled WGS sequence"/>
</dbReference>
<dbReference type="Pfam" id="PF13460">
    <property type="entry name" value="NAD_binding_10"/>
    <property type="match status" value="1"/>
</dbReference>
<dbReference type="AlphaFoldDB" id="A0A1I5Z7B7"/>
<accession>A0A1I5Z7B7</accession>
<dbReference type="STRING" id="1227077.SAMN04515668_2777"/>
<keyword evidence="3" id="KW-1185">Reference proteome</keyword>
<feature type="domain" description="NAD(P)-binding" evidence="1">
    <location>
        <begin position="8"/>
        <end position="199"/>
    </location>
</feature>
<dbReference type="PANTHER" id="PTHR43355:SF2">
    <property type="entry name" value="FLAVIN REDUCTASE (NADPH)"/>
    <property type="match status" value="1"/>
</dbReference>
<dbReference type="SUPFAM" id="SSF51735">
    <property type="entry name" value="NAD(P)-binding Rossmann-fold domains"/>
    <property type="match status" value="1"/>
</dbReference>
<proteinExistence type="predicted"/>
<dbReference type="RefSeq" id="WP_092674194.1">
    <property type="nucleotide sequence ID" value="NZ_FOXS01000003.1"/>
</dbReference>
<dbReference type="GO" id="GO:0004074">
    <property type="term" value="F:biliverdin reductase [NAD(P)H] activity"/>
    <property type="evidence" value="ECO:0007669"/>
    <property type="project" value="TreeGrafter"/>
</dbReference>
<dbReference type="OrthoDB" id="9790734at2"/>
<dbReference type="InterPro" id="IPR036291">
    <property type="entry name" value="NAD(P)-bd_dom_sf"/>
</dbReference>
<name>A0A1I5Z7B7_HYMAR</name>
<protein>
    <submittedName>
        <fullName evidence="2">Putative NADH-flavin reductase</fullName>
    </submittedName>
</protein>
<evidence type="ECO:0000259" key="1">
    <source>
        <dbReference type="Pfam" id="PF13460"/>
    </source>
</evidence>